<dbReference type="Gene3D" id="3.40.250.10">
    <property type="entry name" value="Rhodanese-like domain"/>
    <property type="match status" value="1"/>
</dbReference>
<gene>
    <name evidence="2" type="ORF">AVDCRST_MAG59-4077</name>
</gene>
<reference evidence="2" key="1">
    <citation type="submission" date="2020-02" db="EMBL/GenBank/DDBJ databases">
        <authorList>
            <person name="Meier V. D."/>
        </authorList>
    </citation>
    <scope>NUCLEOTIDE SEQUENCE</scope>
    <source>
        <strain evidence="2">AVDCRST_MAG59</strain>
    </source>
</reference>
<accession>A0A6J4VDB7</accession>
<proteinExistence type="predicted"/>
<evidence type="ECO:0000259" key="1">
    <source>
        <dbReference type="PROSITE" id="PS50206"/>
    </source>
</evidence>
<feature type="domain" description="Rhodanese" evidence="1">
    <location>
        <begin position="8"/>
        <end position="42"/>
    </location>
</feature>
<sequence length="52" mass="5207">MGHPGASRSERAAALLRASGFDANALAGGLPAWEAAGLPMAREEAEARTADG</sequence>
<dbReference type="EMBL" id="CADCWF010000296">
    <property type="protein sequence ID" value="CAA9575496.1"/>
    <property type="molecule type" value="Genomic_DNA"/>
</dbReference>
<dbReference type="AlphaFoldDB" id="A0A6J4VDB7"/>
<evidence type="ECO:0000313" key="2">
    <source>
        <dbReference type="EMBL" id="CAA9575496.1"/>
    </source>
</evidence>
<name>A0A6J4VDB7_9BACT</name>
<dbReference type="PROSITE" id="PS50206">
    <property type="entry name" value="RHODANESE_3"/>
    <property type="match status" value="1"/>
</dbReference>
<organism evidence="2">
    <name type="scientific">uncultured Thermomicrobiales bacterium</name>
    <dbReference type="NCBI Taxonomy" id="1645740"/>
    <lineage>
        <taxon>Bacteria</taxon>
        <taxon>Pseudomonadati</taxon>
        <taxon>Thermomicrobiota</taxon>
        <taxon>Thermomicrobia</taxon>
        <taxon>Thermomicrobiales</taxon>
        <taxon>environmental samples</taxon>
    </lineage>
</organism>
<protein>
    <recommendedName>
        <fullName evidence="1">Rhodanese domain-containing protein</fullName>
    </recommendedName>
</protein>
<dbReference type="InterPro" id="IPR036873">
    <property type="entry name" value="Rhodanese-like_dom_sf"/>
</dbReference>
<dbReference type="InterPro" id="IPR001763">
    <property type="entry name" value="Rhodanese-like_dom"/>
</dbReference>
<dbReference type="SUPFAM" id="SSF52821">
    <property type="entry name" value="Rhodanese/Cell cycle control phosphatase"/>
    <property type="match status" value="1"/>
</dbReference>